<evidence type="ECO:0000313" key="2">
    <source>
        <dbReference type="EMBL" id="GCE39920.1"/>
    </source>
</evidence>
<gene>
    <name evidence="2" type="ORF">Rhow_003563</name>
</gene>
<feature type="region of interest" description="Disordered" evidence="1">
    <location>
        <begin position="1"/>
        <end position="30"/>
    </location>
</feature>
<dbReference type="EMBL" id="BHYM01000032">
    <property type="protein sequence ID" value="GCE39920.1"/>
    <property type="molecule type" value="Genomic_DNA"/>
</dbReference>
<dbReference type="Proteomes" id="UP000287519">
    <property type="component" value="Unassembled WGS sequence"/>
</dbReference>
<protein>
    <submittedName>
        <fullName evidence="2">Uncharacterized protein</fullName>
    </submittedName>
</protein>
<organism evidence="2 3">
    <name type="scientific">Rhodococcus wratislaviensis</name>
    <name type="common">Tsukamurella wratislaviensis</name>
    <dbReference type="NCBI Taxonomy" id="44752"/>
    <lineage>
        <taxon>Bacteria</taxon>
        <taxon>Bacillati</taxon>
        <taxon>Actinomycetota</taxon>
        <taxon>Actinomycetes</taxon>
        <taxon>Mycobacteriales</taxon>
        <taxon>Nocardiaceae</taxon>
        <taxon>Rhodococcus</taxon>
    </lineage>
</organism>
<keyword evidence="3" id="KW-1185">Reference proteome</keyword>
<feature type="compositionally biased region" description="Gly residues" evidence="1">
    <location>
        <begin position="10"/>
        <end position="23"/>
    </location>
</feature>
<accession>A0A402C8I7</accession>
<evidence type="ECO:0000256" key="1">
    <source>
        <dbReference type="SAM" id="MobiDB-lite"/>
    </source>
</evidence>
<name>A0A402C8I7_RHOWR</name>
<dbReference type="AlphaFoldDB" id="A0A402C8I7"/>
<reference evidence="2 3" key="1">
    <citation type="submission" date="2018-11" db="EMBL/GenBank/DDBJ databases">
        <title>Microbial catabolism of amino acid.</title>
        <authorList>
            <person name="Hibi M."/>
            <person name="Ogawa J."/>
        </authorList>
    </citation>
    <scope>NUCLEOTIDE SEQUENCE [LARGE SCALE GENOMIC DNA]</scope>
    <source>
        <strain evidence="2 3">C31-06</strain>
    </source>
</reference>
<sequence>MIGASVLRQQGGGGNASGAGPGWGEAPAPDASVQVGQYALLIA</sequence>
<proteinExistence type="predicted"/>
<comment type="caution">
    <text evidence="2">The sequence shown here is derived from an EMBL/GenBank/DDBJ whole genome shotgun (WGS) entry which is preliminary data.</text>
</comment>
<evidence type="ECO:0000313" key="3">
    <source>
        <dbReference type="Proteomes" id="UP000287519"/>
    </source>
</evidence>